<evidence type="ECO:0000256" key="3">
    <source>
        <dbReference type="ARBA" id="ARBA00022475"/>
    </source>
</evidence>
<dbReference type="RefSeq" id="WP_032075670.1">
    <property type="nucleotide sequence ID" value="NZ_CP020953.1"/>
</dbReference>
<dbReference type="GO" id="GO:0005829">
    <property type="term" value="C:cytosol"/>
    <property type="evidence" value="ECO:0007669"/>
    <property type="project" value="TreeGrafter"/>
</dbReference>
<feature type="region of interest" description="G3" evidence="11">
    <location>
        <begin position="58"/>
        <end position="61"/>
    </location>
</feature>
<dbReference type="FunFam" id="3.30.300.20:FF:000003">
    <property type="entry name" value="GTPase Era"/>
    <property type="match status" value="1"/>
</dbReference>
<comment type="function">
    <text evidence="10">An essential GTPase that binds both GDP and GTP, with rapid nucleotide exchange. Plays a role in 16S rRNA processing and 30S ribosomal subunit biogenesis and possibly also in cell cycle regulation and energy metabolism.</text>
</comment>
<gene>
    <name evidence="10" type="primary">era</name>
    <name evidence="15" type="ORF">B9W14_02065</name>
</gene>
<evidence type="ECO:0000259" key="13">
    <source>
        <dbReference type="PROSITE" id="PS50823"/>
    </source>
</evidence>
<name>A0A2U8DL78_9CLOT</name>
<dbReference type="PROSITE" id="PS51713">
    <property type="entry name" value="G_ERA"/>
    <property type="match status" value="1"/>
</dbReference>
<dbReference type="Pfam" id="PF01926">
    <property type="entry name" value="MMR_HSR1"/>
    <property type="match status" value="1"/>
</dbReference>
<feature type="region of interest" description="G4" evidence="11">
    <location>
        <begin position="120"/>
        <end position="123"/>
    </location>
</feature>
<evidence type="ECO:0000256" key="10">
    <source>
        <dbReference type="HAMAP-Rule" id="MF_00367"/>
    </source>
</evidence>
<dbReference type="InterPro" id="IPR027417">
    <property type="entry name" value="P-loop_NTPase"/>
</dbReference>
<accession>A0A2U8DL78</accession>
<dbReference type="InterPro" id="IPR005225">
    <property type="entry name" value="Small_GTP-bd"/>
</dbReference>
<keyword evidence="8 10" id="KW-0342">GTP-binding</keyword>
<evidence type="ECO:0000313" key="15">
    <source>
        <dbReference type="EMBL" id="AWI03328.1"/>
    </source>
</evidence>
<evidence type="ECO:0000259" key="14">
    <source>
        <dbReference type="PROSITE" id="PS51713"/>
    </source>
</evidence>
<dbReference type="FunFam" id="3.40.50.300:FF:000094">
    <property type="entry name" value="GTPase Era"/>
    <property type="match status" value="1"/>
</dbReference>
<evidence type="ECO:0000256" key="12">
    <source>
        <dbReference type="RuleBase" id="RU003761"/>
    </source>
</evidence>
<keyword evidence="5 10" id="KW-0699">rRNA-binding</keyword>
<dbReference type="NCBIfam" id="NF000908">
    <property type="entry name" value="PRK00089.1"/>
    <property type="match status" value="1"/>
</dbReference>
<feature type="binding site" evidence="10">
    <location>
        <begin position="120"/>
        <end position="123"/>
    </location>
    <ligand>
        <name>GTP</name>
        <dbReference type="ChEBI" id="CHEBI:37565"/>
    </ligand>
</feature>
<keyword evidence="10" id="KW-0963">Cytoplasm</keyword>
<organism evidence="15 16">
    <name type="scientific">Clostridium drakei</name>
    <dbReference type="NCBI Taxonomy" id="332101"/>
    <lineage>
        <taxon>Bacteria</taxon>
        <taxon>Bacillati</taxon>
        <taxon>Bacillota</taxon>
        <taxon>Clostridia</taxon>
        <taxon>Eubacteriales</taxon>
        <taxon>Clostridiaceae</taxon>
        <taxon>Clostridium</taxon>
    </lineage>
</organism>
<dbReference type="InterPro" id="IPR009019">
    <property type="entry name" value="KH_sf_prok-type"/>
</dbReference>
<feature type="region of interest" description="G2" evidence="11">
    <location>
        <begin position="37"/>
        <end position="41"/>
    </location>
</feature>
<proteinExistence type="inferred from homology"/>
<dbReference type="Pfam" id="PF07650">
    <property type="entry name" value="KH_2"/>
    <property type="match status" value="1"/>
</dbReference>
<dbReference type="PANTHER" id="PTHR42698">
    <property type="entry name" value="GTPASE ERA"/>
    <property type="match status" value="1"/>
</dbReference>
<dbReference type="InterPro" id="IPR015946">
    <property type="entry name" value="KH_dom-like_a/b"/>
</dbReference>
<keyword evidence="16" id="KW-1185">Reference proteome</keyword>
<feature type="region of interest" description="G5" evidence="11">
    <location>
        <begin position="149"/>
        <end position="151"/>
    </location>
</feature>
<dbReference type="OrthoDB" id="9805918at2"/>
<evidence type="ECO:0000256" key="4">
    <source>
        <dbReference type="ARBA" id="ARBA00022517"/>
    </source>
</evidence>
<evidence type="ECO:0000256" key="2">
    <source>
        <dbReference type="ARBA" id="ARBA00020484"/>
    </source>
</evidence>
<comment type="subcellular location">
    <subcellularLocation>
        <location evidence="10">Cytoplasm</location>
    </subcellularLocation>
    <subcellularLocation>
        <location evidence="10">Cell membrane</location>
        <topology evidence="10">Peripheral membrane protein</topology>
    </subcellularLocation>
</comment>
<dbReference type="GO" id="GO:0005886">
    <property type="term" value="C:plasma membrane"/>
    <property type="evidence" value="ECO:0007669"/>
    <property type="project" value="UniProtKB-SubCell"/>
</dbReference>
<evidence type="ECO:0000256" key="1">
    <source>
        <dbReference type="ARBA" id="ARBA00007921"/>
    </source>
</evidence>
<evidence type="ECO:0000256" key="6">
    <source>
        <dbReference type="ARBA" id="ARBA00022741"/>
    </source>
</evidence>
<dbReference type="AlphaFoldDB" id="A0A2U8DL78"/>
<dbReference type="PROSITE" id="PS50823">
    <property type="entry name" value="KH_TYPE_2"/>
    <property type="match status" value="1"/>
</dbReference>
<protein>
    <recommendedName>
        <fullName evidence="2 10">GTPase Era</fullName>
    </recommendedName>
</protein>
<dbReference type="GO" id="GO:0000028">
    <property type="term" value="P:ribosomal small subunit assembly"/>
    <property type="evidence" value="ECO:0007669"/>
    <property type="project" value="TreeGrafter"/>
</dbReference>
<dbReference type="InterPro" id="IPR006073">
    <property type="entry name" value="GTP-bd"/>
</dbReference>
<dbReference type="Gene3D" id="3.40.50.300">
    <property type="entry name" value="P-loop containing nucleotide triphosphate hydrolases"/>
    <property type="match status" value="1"/>
</dbReference>
<evidence type="ECO:0000256" key="11">
    <source>
        <dbReference type="PROSITE-ProRule" id="PRU01050"/>
    </source>
</evidence>
<feature type="binding site" evidence="10">
    <location>
        <begin position="11"/>
        <end position="18"/>
    </location>
    <ligand>
        <name>GTP</name>
        <dbReference type="ChEBI" id="CHEBI:37565"/>
    </ligand>
</feature>
<evidence type="ECO:0000256" key="9">
    <source>
        <dbReference type="ARBA" id="ARBA00023136"/>
    </source>
</evidence>
<dbReference type="GO" id="GO:0070181">
    <property type="term" value="F:small ribosomal subunit rRNA binding"/>
    <property type="evidence" value="ECO:0007669"/>
    <property type="project" value="UniProtKB-UniRule"/>
</dbReference>
<comment type="subunit">
    <text evidence="10">Monomer.</text>
</comment>
<evidence type="ECO:0000313" key="16">
    <source>
        <dbReference type="Proteomes" id="UP000244910"/>
    </source>
</evidence>
<dbReference type="GO" id="GO:0043024">
    <property type="term" value="F:ribosomal small subunit binding"/>
    <property type="evidence" value="ECO:0007669"/>
    <property type="project" value="TreeGrafter"/>
</dbReference>
<reference evidence="16" key="1">
    <citation type="submission" date="2017-04" db="EMBL/GenBank/DDBJ databases">
        <authorList>
            <person name="Song Y."/>
            <person name="Cho B.-K."/>
        </authorList>
    </citation>
    <scope>NUCLEOTIDE SEQUENCE [LARGE SCALE GENOMIC DNA]</scope>
    <source>
        <strain evidence="16">SL1</strain>
    </source>
</reference>
<sequence>MFKSGFITIIGRPNVGKSTLLNSIMGEKLSIVSCKPQTTRNNIQTILTEKDFQLVFVDTPGIHKPKHKLGEFMVKIAQDSIKEVDLILFLTNPEDEIGKGDMYILEQLKECNVPVFLVLNKIDENTQERVAKTLDNYSKVFSFAEIIPISALKGKNVDELKELMVKYMNEGPKYYPEDMITDQQERFVVAETIREKALRLLSQEVPHGTAVEIISMKKDEKGMYHIDATILCEKDSHKGIIIGKNGSMLKKISTYARQDIEKFLQARVNLKLWVKVKKEWRDSSSILKELGYK</sequence>
<dbReference type="PANTHER" id="PTHR42698:SF1">
    <property type="entry name" value="GTPASE ERA, MITOCHONDRIAL"/>
    <property type="match status" value="1"/>
</dbReference>
<keyword evidence="7 10" id="KW-0694">RNA-binding</keyword>
<dbReference type="HAMAP" id="MF_00367">
    <property type="entry name" value="GTPase_Era"/>
    <property type="match status" value="1"/>
</dbReference>
<feature type="domain" description="KH type-2" evidence="13">
    <location>
        <begin position="201"/>
        <end position="278"/>
    </location>
</feature>
<comment type="similarity">
    <text evidence="1 10 11 12">Belongs to the TRAFAC class TrmE-Era-EngA-EngB-Septin-like GTPase superfamily. Era GTPase family.</text>
</comment>
<dbReference type="InterPro" id="IPR005662">
    <property type="entry name" value="GTPase_Era-like"/>
</dbReference>
<keyword evidence="9 10" id="KW-0472">Membrane</keyword>
<keyword evidence="3 10" id="KW-1003">Cell membrane</keyword>
<evidence type="ECO:0000256" key="8">
    <source>
        <dbReference type="ARBA" id="ARBA00023134"/>
    </source>
</evidence>
<dbReference type="InterPro" id="IPR030388">
    <property type="entry name" value="G_ERA_dom"/>
</dbReference>
<dbReference type="Gene3D" id="3.30.300.20">
    <property type="match status" value="1"/>
</dbReference>
<dbReference type="KEGG" id="cdrk:B9W14_02065"/>
<dbReference type="SUPFAM" id="SSF54814">
    <property type="entry name" value="Prokaryotic type KH domain (KH-domain type II)"/>
    <property type="match status" value="1"/>
</dbReference>
<feature type="region of interest" description="G1" evidence="11">
    <location>
        <begin position="11"/>
        <end position="18"/>
    </location>
</feature>
<keyword evidence="6 10" id="KW-0547">Nucleotide-binding</keyword>
<dbReference type="GO" id="GO:0003924">
    <property type="term" value="F:GTPase activity"/>
    <property type="evidence" value="ECO:0007669"/>
    <property type="project" value="UniProtKB-UniRule"/>
</dbReference>
<feature type="domain" description="Era-type G" evidence="14">
    <location>
        <begin position="3"/>
        <end position="170"/>
    </location>
</feature>
<dbReference type="GO" id="GO:0005525">
    <property type="term" value="F:GTP binding"/>
    <property type="evidence" value="ECO:0007669"/>
    <property type="project" value="UniProtKB-UniRule"/>
</dbReference>
<dbReference type="CDD" id="cd22534">
    <property type="entry name" value="KH-II_Era"/>
    <property type="match status" value="1"/>
</dbReference>
<dbReference type="CDD" id="cd04163">
    <property type="entry name" value="Era"/>
    <property type="match status" value="1"/>
</dbReference>
<evidence type="ECO:0000256" key="7">
    <source>
        <dbReference type="ARBA" id="ARBA00022884"/>
    </source>
</evidence>
<keyword evidence="4 10" id="KW-0690">Ribosome biogenesis</keyword>
<feature type="binding site" evidence="10">
    <location>
        <begin position="58"/>
        <end position="62"/>
    </location>
    <ligand>
        <name>GTP</name>
        <dbReference type="ChEBI" id="CHEBI:37565"/>
    </ligand>
</feature>
<evidence type="ECO:0000256" key="5">
    <source>
        <dbReference type="ARBA" id="ARBA00022730"/>
    </source>
</evidence>
<dbReference type="EMBL" id="CP020953">
    <property type="protein sequence ID" value="AWI03328.1"/>
    <property type="molecule type" value="Genomic_DNA"/>
</dbReference>
<dbReference type="Proteomes" id="UP000244910">
    <property type="component" value="Chromosome"/>
</dbReference>
<dbReference type="SUPFAM" id="SSF52540">
    <property type="entry name" value="P-loop containing nucleoside triphosphate hydrolases"/>
    <property type="match status" value="1"/>
</dbReference>
<dbReference type="InterPro" id="IPR004044">
    <property type="entry name" value="KH_dom_type_2"/>
</dbReference>
<dbReference type="NCBIfam" id="TIGR00436">
    <property type="entry name" value="era"/>
    <property type="match status" value="1"/>
</dbReference>
<dbReference type="NCBIfam" id="TIGR00231">
    <property type="entry name" value="small_GTP"/>
    <property type="match status" value="1"/>
</dbReference>